<evidence type="ECO:0000259" key="8">
    <source>
        <dbReference type="PROSITE" id="PS50157"/>
    </source>
</evidence>
<dbReference type="InterPro" id="IPR050224">
    <property type="entry name" value="TALE_homeobox"/>
</dbReference>
<keyword evidence="4" id="KW-0863">Zinc-finger</keyword>
<dbReference type="Gene3D" id="1.10.10.60">
    <property type="entry name" value="Homeodomain-like"/>
    <property type="match status" value="1"/>
</dbReference>
<feature type="domain" description="Homeobox" evidence="7">
    <location>
        <begin position="196"/>
        <end position="256"/>
    </location>
</feature>
<proteinExistence type="predicted"/>
<dbReference type="SMART" id="SM00389">
    <property type="entry name" value="HOX"/>
    <property type="match status" value="1"/>
</dbReference>
<dbReference type="InterPro" id="IPR013087">
    <property type="entry name" value="Znf_C2H2_type"/>
</dbReference>
<dbReference type="AlphaFoldDB" id="A0A1W2TM82"/>
<feature type="region of interest" description="Disordered" evidence="6">
    <location>
        <begin position="417"/>
        <end position="452"/>
    </location>
</feature>
<dbReference type="InterPro" id="IPR001356">
    <property type="entry name" value="HD"/>
</dbReference>
<keyword evidence="4" id="KW-0862">Zinc</keyword>
<evidence type="ECO:0000259" key="7">
    <source>
        <dbReference type="PROSITE" id="PS50071"/>
    </source>
</evidence>
<dbReference type="OMA" id="DHIQSHE"/>
<evidence type="ECO:0000313" key="10">
    <source>
        <dbReference type="Proteomes" id="UP000054516"/>
    </source>
</evidence>
<dbReference type="Pfam" id="PF05920">
    <property type="entry name" value="Homeobox_KN"/>
    <property type="match status" value="1"/>
</dbReference>
<dbReference type="Proteomes" id="UP000054516">
    <property type="component" value="Unassembled WGS sequence"/>
</dbReference>
<dbReference type="SUPFAM" id="SSF46689">
    <property type="entry name" value="Homeodomain-like"/>
    <property type="match status" value="1"/>
</dbReference>
<dbReference type="PROSITE" id="PS00028">
    <property type="entry name" value="ZINC_FINGER_C2H2_1"/>
    <property type="match status" value="1"/>
</dbReference>
<evidence type="ECO:0000256" key="3">
    <source>
        <dbReference type="ARBA" id="ARBA00023242"/>
    </source>
</evidence>
<dbReference type="InterPro" id="IPR008422">
    <property type="entry name" value="KN_HD"/>
</dbReference>
<protein>
    <submittedName>
        <fullName evidence="9">Putative homeobox and C2H2 transcription</fullName>
    </submittedName>
</protein>
<keyword evidence="2 5" id="KW-0371">Homeobox</keyword>
<dbReference type="PROSITE" id="PS50071">
    <property type="entry name" value="HOMEOBOX_2"/>
    <property type="match status" value="1"/>
</dbReference>
<keyword evidence="4" id="KW-0479">Metal-binding</keyword>
<dbReference type="GO" id="GO:0006355">
    <property type="term" value="P:regulation of DNA-templated transcription"/>
    <property type="evidence" value="ECO:0007669"/>
    <property type="project" value="InterPro"/>
</dbReference>
<feature type="DNA-binding region" description="Homeobox" evidence="5">
    <location>
        <begin position="198"/>
        <end position="257"/>
    </location>
</feature>
<dbReference type="GO" id="GO:0003677">
    <property type="term" value="F:DNA binding"/>
    <property type="evidence" value="ECO:0007669"/>
    <property type="project" value="UniProtKB-UniRule"/>
</dbReference>
<feature type="region of interest" description="Disordered" evidence="6">
    <location>
        <begin position="257"/>
        <end position="280"/>
    </location>
</feature>
<reference evidence="9" key="1">
    <citation type="submission" date="2016-03" db="EMBL/GenBank/DDBJ databases">
        <title>Draft genome sequence of Rosellinia necatrix.</title>
        <authorList>
            <person name="Kanematsu S."/>
        </authorList>
    </citation>
    <scope>NUCLEOTIDE SEQUENCE [LARGE SCALE GENOMIC DNA]</scope>
    <source>
        <strain evidence="9">W97</strain>
    </source>
</reference>
<dbReference type="GO" id="GO:0008270">
    <property type="term" value="F:zinc ion binding"/>
    <property type="evidence" value="ECO:0007669"/>
    <property type="project" value="UniProtKB-KW"/>
</dbReference>
<name>A0A1W2TM82_ROSNE</name>
<evidence type="ECO:0000256" key="2">
    <source>
        <dbReference type="ARBA" id="ARBA00023155"/>
    </source>
</evidence>
<evidence type="ECO:0000313" key="9">
    <source>
        <dbReference type="EMBL" id="GAP89439.2"/>
    </source>
</evidence>
<feature type="region of interest" description="Disordered" evidence="6">
    <location>
        <begin position="173"/>
        <end position="215"/>
    </location>
</feature>
<dbReference type="InterPro" id="IPR009057">
    <property type="entry name" value="Homeodomain-like_sf"/>
</dbReference>
<feature type="domain" description="C2H2-type" evidence="8">
    <location>
        <begin position="384"/>
        <end position="407"/>
    </location>
</feature>
<dbReference type="CDD" id="cd00086">
    <property type="entry name" value="homeodomain"/>
    <property type="match status" value="1"/>
</dbReference>
<dbReference type="PROSITE" id="PS50157">
    <property type="entry name" value="ZINC_FINGER_C2H2_2"/>
    <property type="match status" value="1"/>
</dbReference>
<keyword evidence="10" id="KW-1185">Reference proteome</keyword>
<keyword evidence="1 5" id="KW-0238">DNA-binding</keyword>
<dbReference type="PANTHER" id="PTHR11850">
    <property type="entry name" value="HOMEOBOX PROTEIN TRANSCRIPTION FACTORS"/>
    <property type="match status" value="1"/>
</dbReference>
<keyword evidence="3 5" id="KW-0539">Nucleus</keyword>
<dbReference type="STRING" id="77044.A0A1W2TM82"/>
<gene>
    <name evidence="9" type="ORF">SAMD00023353_4000790</name>
</gene>
<evidence type="ECO:0000256" key="1">
    <source>
        <dbReference type="ARBA" id="ARBA00023125"/>
    </source>
</evidence>
<feature type="compositionally biased region" description="Pro residues" evidence="6">
    <location>
        <begin position="270"/>
        <end position="280"/>
    </location>
</feature>
<accession>A0A1W2TM82</accession>
<comment type="subcellular location">
    <subcellularLocation>
        <location evidence="5">Nucleus</location>
    </subcellularLocation>
</comment>
<evidence type="ECO:0000256" key="6">
    <source>
        <dbReference type="SAM" id="MobiDB-lite"/>
    </source>
</evidence>
<dbReference type="OrthoDB" id="10056939at2759"/>
<evidence type="ECO:0000256" key="4">
    <source>
        <dbReference type="PROSITE-ProRule" id="PRU00042"/>
    </source>
</evidence>
<evidence type="ECO:0000256" key="5">
    <source>
        <dbReference type="PROSITE-ProRule" id="PRU00108"/>
    </source>
</evidence>
<dbReference type="EMBL" id="DF977485">
    <property type="protein sequence ID" value="GAP89439.2"/>
    <property type="molecule type" value="Genomic_DNA"/>
</dbReference>
<organism evidence="9">
    <name type="scientific">Rosellinia necatrix</name>
    <name type="common">White root-rot fungus</name>
    <dbReference type="NCBI Taxonomy" id="77044"/>
    <lineage>
        <taxon>Eukaryota</taxon>
        <taxon>Fungi</taxon>
        <taxon>Dikarya</taxon>
        <taxon>Ascomycota</taxon>
        <taxon>Pezizomycotina</taxon>
        <taxon>Sordariomycetes</taxon>
        <taxon>Xylariomycetidae</taxon>
        <taxon>Xylariales</taxon>
        <taxon>Xylariaceae</taxon>
        <taxon>Rosellinia</taxon>
    </lineage>
</organism>
<sequence length="529" mass="56832">MTARGDAMPPGLEETIDPSLLDLCNPIYTGWNYSPEHGLEPTPEQSALDAAALFAWPELDAFPPLGQPSFSHELSGPVGRTPAVTPPATAATAGQVENGVQQPLAPCSHCRRYRLRCFVLQTTSHNPNPVRSCSSCVALFQDCSLAEQGKRPACDFETARPVIGRLHGIPDCDAPPPPPLPLHQGGGGGEGELVSNKRSHSRAVRKTQPLRDWLSTHMDHPYPDEAEKADLEARSGLSRTQVADWFANARRRQRVSARTSRKVFRHGSPMPSPPALPLPLPLSDMSPLERWRHSPPDQEPASAAAIERVLRGDPDAGAGVDLPATAAAAAAATVTWGGYPLSAAGSDSASSSCYSLGGSASTRSVFSSASARSAASGRSAPDAFACGVCARGFKKRSDLRRHAASVHGVASGRPRWTCANPLPLPPGNPQHHQQSSSMSPLSPLSPSPSPGWTVWRVGQPGPECGLCGHPTPADDHFRSHEFEACARRPLSDRTFARKDHLWQHLYKFHGCRRWEGWAGRLDLLEQRPV</sequence>
<dbReference type="GO" id="GO:0005634">
    <property type="term" value="C:nucleus"/>
    <property type="evidence" value="ECO:0007669"/>
    <property type="project" value="UniProtKB-SubCell"/>
</dbReference>